<dbReference type="EMBL" id="CM042883">
    <property type="protein sequence ID" value="KAI4376986.1"/>
    <property type="molecule type" value="Genomic_DNA"/>
</dbReference>
<accession>A0ACB9RGN7</accession>
<reference evidence="2" key="1">
    <citation type="journal article" date="2023" name="Front. Plant Sci.">
        <title>Chromosomal-level genome assembly of Melastoma candidum provides insights into trichome evolution.</title>
        <authorList>
            <person name="Zhong Y."/>
            <person name="Wu W."/>
            <person name="Sun C."/>
            <person name="Zou P."/>
            <person name="Liu Y."/>
            <person name="Dai S."/>
            <person name="Zhou R."/>
        </authorList>
    </citation>
    <scope>NUCLEOTIDE SEQUENCE [LARGE SCALE GENOMIC DNA]</scope>
</reference>
<comment type="caution">
    <text evidence="1">The sequence shown here is derived from an EMBL/GenBank/DDBJ whole genome shotgun (WGS) entry which is preliminary data.</text>
</comment>
<name>A0ACB9RGN7_9MYRT</name>
<dbReference type="Proteomes" id="UP001057402">
    <property type="component" value="Chromosome 4"/>
</dbReference>
<protein>
    <submittedName>
        <fullName evidence="1">Uncharacterized protein</fullName>
    </submittedName>
</protein>
<sequence>MEARVESPAPPLEKTMSMATLADKLIGSNDEMESANGLLLIKEELVEKMMRELYEEIREDRSGSMKANSEEPSEGGPAVDSGVNDVPENGQEDCVETDGAE</sequence>
<evidence type="ECO:0000313" key="1">
    <source>
        <dbReference type="EMBL" id="KAI4376986.1"/>
    </source>
</evidence>
<organism evidence="1 2">
    <name type="scientific">Melastoma candidum</name>
    <dbReference type="NCBI Taxonomy" id="119954"/>
    <lineage>
        <taxon>Eukaryota</taxon>
        <taxon>Viridiplantae</taxon>
        <taxon>Streptophyta</taxon>
        <taxon>Embryophyta</taxon>
        <taxon>Tracheophyta</taxon>
        <taxon>Spermatophyta</taxon>
        <taxon>Magnoliopsida</taxon>
        <taxon>eudicotyledons</taxon>
        <taxon>Gunneridae</taxon>
        <taxon>Pentapetalae</taxon>
        <taxon>rosids</taxon>
        <taxon>malvids</taxon>
        <taxon>Myrtales</taxon>
        <taxon>Melastomataceae</taxon>
        <taxon>Melastomatoideae</taxon>
        <taxon>Melastomateae</taxon>
        <taxon>Melastoma</taxon>
    </lineage>
</organism>
<gene>
    <name evidence="1" type="ORF">MLD38_014685</name>
</gene>
<proteinExistence type="predicted"/>
<keyword evidence="2" id="KW-1185">Reference proteome</keyword>
<evidence type="ECO:0000313" key="2">
    <source>
        <dbReference type="Proteomes" id="UP001057402"/>
    </source>
</evidence>